<dbReference type="Gene3D" id="1.10.3730.20">
    <property type="match status" value="1"/>
</dbReference>
<feature type="transmembrane region" description="Helical" evidence="6">
    <location>
        <begin position="271"/>
        <end position="288"/>
    </location>
</feature>
<dbReference type="InterPro" id="IPR000620">
    <property type="entry name" value="EamA_dom"/>
</dbReference>
<feature type="transmembrane region" description="Helical" evidence="6">
    <location>
        <begin position="68"/>
        <end position="86"/>
    </location>
</feature>
<protein>
    <recommendedName>
        <fullName evidence="7">EamA domain-containing protein</fullName>
    </recommendedName>
</protein>
<dbReference type="eggNOG" id="COG0697">
    <property type="taxonomic scope" value="Bacteria"/>
</dbReference>
<accession>F8N8P2</accession>
<feature type="transmembrane region" description="Helical" evidence="6">
    <location>
        <begin position="38"/>
        <end position="56"/>
    </location>
</feature>
<keyword evidence="4 6" id="KW-1133">Transmembrane helix</keyword>
<comment type="subcellular location">
    <subcellularLocation>
        <location evidence="1">Membrane</location>
        <topology evidence="1">Multi-pass membrane protein</topology>
    </subcellularLocation>
</comment>
<keyword evidence="3 6" id="KW-0812">Transmembrane</keyword>
<evidence type="ECO:0000313" key="8">
    <source>
        <dbReference type="EMBL" id="EGN57637.1"/>
    </source>
</evidence>
<dbReference type="SUPFAM" id="SSF103481">
    <property type="entry name" value="Multidrug resistance efflux transporter EmrE"/>
    <property type="match status" value="2"/>
</dbReference>
<dbReference type="PANTHER" id="PTHR32322">
    <property type="entry name" value="INNER MEMBRANE TRANSPORTER"/>
    <property type="match status" value="1"/>
</dbReference>
<evidence type="ECO:0000256" key="6">
    <source>
        <dbReference type="SAM" id="Phobius"/>
    </source>
</evidence>
<name>F8N8P2_9BACT</name>
<evidence type="ECO:0000256" key="1">
    <source>
        <dbReference type="ARBA" id="ARBA00004141"/>
    </source>
</evidence>
<dbReference type="PANTHER" id="PTHR32322:SF2">
    <property type="entry name" value="EAMA DOMAIN-CONTAINING PROTEIN"/>
    <property type="match status" value="1"/>
</dbReference>
<evidence type="ECO:0000256" key="4">
    <source>
        <dbReference type="ARBA" id="ARBA00022989"/>
    </source>
</evidence>
<feature type="domain" description="EamA" evidence="7">
    <location>
        <begin position="152"/>
        <end position="287"/>
    </location>
</feature>
<proteinExistence type="inferred from homology"/>
<dbReference type="HOGENOM" id="CLU_033863_9_3_10"/>
<dbReference type="AlphaFoldDB" id="F8N8P2"/>
<reference evidence="9" key="1">
    <citation type="journal article" date="2011" name="Stand. Genomic Sci.">
        <title>Non-contiguous finished genome sequence of the opportunistic oral pathogen Prevotella multisaccharivorax type strain (PPPA20).</title>
        <authorList>
            <person name="Pati A."/>
            <person name="Gronow S."/>
            <person name="Lu M."/>
            <person name="Lapidus A."/>
            <person name="Nolan M."/>
            <person name="Lucas S."/>
            <person name="Hammon N."/>
            <person name="Deshpande S."/>
            <person name="Cheng J.F."/>
            <person name="Tapia R."/>
            <person name="Han C."/>
            <person name="Goodwin L."/>
            <person name="Pitluck S."/>
            <person name="Liolios K."/>
            <person name="Pagani I."/>
            <person name="Mavromatis K."/>
            <person name="Mikhailova N."/>
            <person name="Huntemann M."/>
            <person name="Chen A."/>
            <person name="Palaniappan K."/>
            <person name="Land M."/>
            <person name="Hauser L."/>
            <person name="Detter J.C."/>
            <person name="Brambilla E.M."/>
            <person name="Rohde M."/>
            <person name="Goker M."/>
            <person name="Woyke T."/>
            <person name="Bristow J."/>
            <person name="Eisen J.A."/>
            <person name="Markowitz V."/>
            <person name="Hugenholtz P."/>
            <person name="Kyrpides N.C."/>
            <person name="Klenk H.P."/>
            <person name="Ivanova N."/>
        </authorList>
    </citation>
    <scope>NUCLEOTIDE SEQUENCE [LARGE SCALE GENOMIC DNA]</scope>
    <source>
        <strain evidence="9">DSM 17128</strain>
    </source>
</reference>
<feature type="transmembrane region" description="Helical" evidence="6">
    <location>
        <begin position="151"/>
        <end position="172"/>
    </location>
</feature>
<sequence length="293" mass="31808">MSNSLKGFSAGILAAVFYGTNPLGTLPLYADGISSGSVLFYRYALSVIFFAAWLLARGESLRIRWGHAIRLAVLGVMFSMSSLTLYESFHYMNAGVASTILFSYPIMTALIMVMFYHERVNWRTTAAIVLAVSGIALLYRGGGEGGSKLSATGILLVLFSSLLYAMYIVYVRQFCITGMSAEKSTAWIVFFGWLGITAFMLFKGEPLQLLRGTQWLWGAQLALLPTVMSLFLINVAIKCIGSTPTAIMGAIEPLTAVAISCTLFGEPFTLRLSAGIVLILSAVILIILRKQTA</sequence>
<dbReference type="OrthoDB" id="9806740at2"/>
<feature type="transmembrane region" description="Helical" evidence="6">
    <location>
        <begin position="245"/>
        <end position="265"/>
    </location>
</feature>
<dbReference type="InterPro" id="IPR037185">
    <property type="entry name" value="EmrE-like"/>
</dbReference>
<feature type="domain" description="EamA" evidence="7">
    <location>
        <begin position="6"/>
        <end position="139"/>
    </location>
</feature>
<dbReference type="Proteomes" id="UP000002772">
    <property type="component" value="Unassembled WGS sequence"/>
</dbReference>
<feature type="transmembrane region" description="Helical" evidence="6">
    <location>
        <begin position="92"/>
        <end position="113"/>
    </location>
</feature>
<dbReference type="EMBL" id="GL945017">
    <property type="protein sequence ID" value="EGN57637.1"/>
    <property type="molecule type" value="Genomic_DNA"/>
</dbReference>
<gene>
    <name evidence="8" type="ORF">Premu_2250</name>
</gene>
<evidence type="ECO:0000256" key="3">
    <source>
        <dbReference type="ARBA" id="ARBA00022692"/>
    </source>
</evidence>
<organism evidence="8 9">
    <name type="scientific">Hallella multisaccharivorax DSM 17128</name>
    <dbReference type="NCBI Taxonomy" id="688246"/>
    <lineage>
        <taxon>Bacteria</taxon>
        <taxon>Pseudomonadati</taxon>
        <taxon>Bacteroidota</taxon>
        <taxon>Bacteroidia</taxon>
        <taxon>Bacteroidales</taxon>
        <taxon>Prevotellaceae</taxon>
        <taxon>Hallella</taxon>
    </lineage>
</organism>
<dbReference type="Pfam" id="PF00892">
    <property type="entry name" value="EamA"/>
    <property type="match status" value="2"/>
</dbReference>
<feature type="transmembrane region" description="Helical" evidence="6">
    <location>
        <begin position="214"/>
        <end position="233"/>
    </location>
</feature>
<evidence type="ECO:0000256" key="5">
    <source>
        <dbReference type="ARBA" id="ARBA00023136"/>
    </source>
</evidence>
<dbReference type="GO" id="GO:0016020">
    <property type="term" value="C:membrane"/>
    <property type="evidence" value="ECO:0007669"/>
    <property type="project" value="UniProtKB-SubCell"/>
</dbReference>
<dbReference type="InterPro" id="IPR050638">
    <property type="entry name" value="AA-Vitamin_Transporters"/>
</dbReference>
<keyword evidence="5 6" id="KW-0472">Membrane</keyword>
<comment type="similarity">
    <text evidence="2">Belongs to the EamA transporter family.</text>
</comment>
<evidence type="ECO:0000259" key="7">
    <source>
        <dbReference type="Pfam" id="PF00892"/>
    </source>
</evidence>
<dbReference type="STRING" id="688246.Premu_2250"/>
<feature type="transmembrane region" description="Helical" evidence="6">
    <location>
        <begin position="120"/>
        <end position="139"/>
    </location>
</feature>
<evidence type="ECO:0000313" key="9">
    <source>
        <dbReference type="Proteomes" id="UP000002772"/>
    </source>
</evidence>
<evidence type="ECO:0000256" key="2">
    <source>
        <dbReference type="ARBA" id="ARBA00007362"/>
    </source>
</evidence>
<keyword evidence="9" id="KW-1185">Reference proteome</keyword>
<feature type="transmembrane region" description="Helical" evidence="6">
    <location>
        <begin position="184"/>
        <end position="202"/>
    </location>
</feature>